<reference evidence="2" key="1">
    <citation type="journal article" date="2023" name="Nat. Plants">
        <title>Single-cell RNA sequencing provides a high-resolution roadmap for understanding the multicellular compartmentation of specialized metabolism.</title>
        <authorList>
            <person name="Sun S."/>
            <person name="Shen X."/>
            <person name="Li Y."/>
            <person name="Li Y."/>
            <person name="Wang S."/>
            <person name="Li R."/>
            <person name="Zhang H."/>
            <person name="Shen G."/>
            <person name="Guo B."/>
            <person name="Wei J."/>
            <person name="Xu J."/>
            <person name="St-Pierre B."/>
            <person name="Chen S."/>
            <person name="Sun C."/>
        </authorList>
    </citation>
    <scope>NUCLEOTIDE SEQUENCE [LARGE SCALE GENOMIC DNA]</scope>
</reference>
<comment type="caution">
    <text evidence="1">The sequence shown here is derived from an EMBL/GenBank/DDBJ whole genome shotgun (WGS) entry which is preliminary data.</text>
</comment>
<evidence type="ECO:0000313" key="1">
    <source>
        <dbReference type="EMBL" id="KAI5682834.1"/>
    </source>
</evidence>
<sequence length="123" mass="14209">MRVSSAAGKSEQIKTHQRSFYAPNLKEHSGSPKRGHRNQVPTSRSQEQPNTIRALDYKTTALPYHWSKQATDSWGTYQATIPPQSMMRCPRKYGWAKPSRYYAPLQVDPPSESKTRPRHQKRL</sequence>
<evidence type="ECO:0000313" key="2">
    <source>
        <dbReference type="Proteomes" id="UP001060085"/>
    </source>
</evidence>
<organism evidence="1 2">
    <name type="scientific">Catharanthus roseus</name>
    <name type="common">Madagascar periwinkle</name>
    <name type="synonym">Vinca rosea</name>
    <dbReference type="NCBI Taxonomy" id="4058"/>
    <lineage>
        <taxon>Eukaryota</taxon>
        <taxon>Viridiplantae</taxon>
        <taxon>Streptophyta</taxon>
        <taxon>Embryophyta</taxon>
        <taxon>Tracheophyta</taxon>
        <taxon>Spermatophyta</taxon>
        <taxon>Magnoliopsida</taxon>
        <taxon>eudicotyledons</taxon>
        <taxon>Gunneridae</taxon>
        <taxon>Pentapetalae</taxon>
        <taxon>asterids</taxon>
        <taxon>lamiids</taxon>
        <taxon>Gentianales</taxon>
        <taxon>Apocynaceae</taxon>
        <taxon>Rauvolfioideae</taxon>
        <taxon>Vinceae</taxon>
        <taxon>Catharanthinae</taxon>
        <taxon>Catharanthus</taxon>
    </lineage>
</organism>
<accession>A0ACC0CD06</accession>
<name>A0ACC0CD06_CATRO</name>
<keyword evidence="2" id="KW-1185">Reference proteome</keyword>
<dbReference type="EMBL" id="CM044701">
    <property type="protein sequence ID" value="KAI5682834.1"/>
    <property type="molecule type" value="Genomic_DNA"/>
</dbReference>
<protein>
    <submittedName>
        <fullName evidence="1">Uncharacterized protein</fullName>
    </submittedName>
</protein>
<proteinExistence type="predicted"/>
<dbReference type="Proteomes" id="UP001060085">
    <property type="component" value="Linkage Group LG01"/>
</dbReference>
<gene>
    <name evidence="1" type="ORF">M9H77_04062</name>
</gene>